<dbReference type="RefSeq" id="WP_185042800.1">
    <property type="nucleotide sequence ID" value="NZ_BAABFG010000005.1"/>
</dbReference>
<sequence length="143" mass="15785">MIFGLGEDRMTAVAETDDLQKRRAELRRRELLLILERWAPAYREVAGDSLGYVFEIAGASEPEQAFLRAHVAEHGMPQVVGRTADEILEAGRRANAASSAAFLAGDFDKARDLIDDARLYGALLDTEWVKLHQFIASQAAGAR</sequence>
<comment type="caution">
    <text evidence="1">The sequence shown here is derived from an EMBL/GenBank/DDBJ whole genome shotgun (WGS) entry which is preliminary data.</text>
</comment>
<protein>
    <submittedName>
        <fullName evidence="1">Uncharacterized protein</fullName>
    </submittedName>
</protein>
<organism evidence="1 2">
    <name type="scientific">Actinoplanes octamycinicus</name>
    <dbReference type="NCBI Taxonomy" id="135948"/>
    <lineage>
        <taxon>Bacteria</taxon>
        <taxon>Bacillati</taxon>
        <taxon>Actinomycetota</taxon>
        <taxon>Actinomycetes</taxon>
        <taxon>Micromonosporales</taxon>
        <taxon>Micromonosporaceae</taxon>
        <taxon>Actinoplanes</taxon>
    </lineage>
</organism>
<dbReference type="Proteomes" id="UP000546162">
    <property type="component" value="Unassembled WGS sequence"/>
</dbReference>
<dbReference type="EMBL" id="JACHNB010000001">
    <property type="protein sequence ID" value="MBB4742437.1"/>
    <property type="molecule type" value="Genomic_DNA"/>
</dbReference>
<evidence type="ECO:0000313" key="1">
    <source>
        <dbReference type="EMBL" id="MBB4742437.1"/>
    </source>
</evidence>
<evidence type="ECO:0000313" key="2">
    <source>
        <dbReference type="Proteomes" id="UP000546162"/>
    </source>
</evidence>
<reference evidence="1 2" key="1">
    <citation type="submission" date="2020-08" db="EMBL/GenBank/DDBJ databases">
        <title>Sequencing the genomes of 1000 actinobacteria strains.</title>
        <authorList>
            <person name="Klenk H.-P."/>
        </authorList>
    </citation>
    <scope>NUCLEOTIDE SEQUENCE [LARGE SCALE GENOMIC DNA]</scope>
    <source>
        <strain evidence="1 2">DSM 45809</strain>
    </source>
</reference>
<proteinExistence type="predicted"/>
<name>A0A7W7H222_9ACTN</name>
<dbReference type="AlphaFoldDB" id="A0A7W7H222"/>
<accession>A0A7W7H222</accession>
<keyword evidence="2" id="KW-1185">Reference proteome</keyword>
<gene>
    <name evidence="1" type="ORF">BJY16_005896</name>
</gene>